<evidence type="ECO:0000313" key="4">
    <source>
        <dbReference type="Proteomes" id="UP000032233"/>
    </source>
</evidence>
<evidence type="ECO:0000259" key="2">
    <source>
        <dbReference type="Pfam" id="PF01048"/>
    </source>
</evidence>
<name>A0A0D2GGM6_9BACT</name>
<dbReference type="PATRIC" id="fig|1429043.3.peg.2311"/>
<protein>
    <recommendedName>
        <fullName evidence="2">Nucleoside phosphorylase domain-containing protein</fullName>
    </recommendedName>
</protein>
<dbReference type="CDD" id="cd09008">
    <property type="entry name" value="MTAN"/>
    <property type="match status" value="1"/>
</dbReference>
<proteinExistence type="predicted"/>
<dbReference type="InterPro" id="IPR000845">
    <property type="entry name" value="Nucleoside_phosphorylase_d"/>
</dbReference>
<feature type="region of interest" description="Disordered" evidence="1">
    <location>
        <begin position="260"/>
        <end position="283"/>
    </location>
</feature>
<dbReference type="SUPFAM" id="SSF53167">
    <property type="entry name" value="Purine and uridine phosphorylases"/>
    <property type="match status" value="1"/>
</dbReference>
<dbReference type="InterPro" id="IPR035994">
    <property type="entry name" value="Nucleoside_phosphorylase_sf"/>
</dbReference>
<comment type="caution">
    <text evidence="3">The sequence shown here is derived from an EMBL/GenBank/DDBJ whole genome shotgun (WGS) entry which is preliminary data.</text>
</comment>
<feature type="domain" description="Nucleoside phosphorylase" evidence="2">
    <location>
        <begin position="14"/>
        <end position="250"/>
    </location>
</feature>
<sequence length="1617" mass="180387">MTQQAIPKANHSAVIVTALSVEYIAVRAHLVNISEVEHPQGEVYERGFFSGGGSIWEVGIVEMGMGNANAAQRTERAIAHFQPQAVLFVGVAGGIKDVAIGDIVVATKAYGYHAGKAADEFKTRPEVVLPQHRILERARAEKRKPDWAKRLDPVPDPVPSVILGAIAAGEQVVISKNSETYRLIRDKYNDTLAVDMEGYGFLKAMQLHPDKEALAVRGISDLVEGKAEADEGGSQERASHHAAAFAFEVLAKLNLPQITNQTKSREVTPEVLEDGSTRDRTPGHLTIKASAGSVAVLDIHGSQITINSNSNASSNSLASPSEFTDTIQMQANALETQASVIAQLIQQRDQVPIYMKYPSPAAQGGATSRFPIDGQTRGDQFPLRPIPQREAGLVSGEAFARSTERATLTNIAEILVKLETVDGIAAEIQSQLAVWNYDKAFHLSDQLEKHLSGIEATTSPRLLEYLFLMARLHVIHAEKKTSDSPAHIDQANGFLTQIDAFLVASPQPALAADVNALRGSIEHLQNGPEAALRFLADCEDPYAIRIRLAMYLKIQDVNGAVKLIEEKPWHLRWCELGVTAYTAAGRRNDALAIIDWAKKQDDQSKYPQCVVHLADASFVHALAKHEPGKNILPIDLSETEKDAMQQILEDLAPVLSDIISGDFVDSELAKNALKIAWHAHHLLGHRDEVAMLARFMATRSPVSIEVARSVVSGYMTPPPDLPERLRLDHPDDLDANILAAVVELHMGQDTTAYEEAKKLITLADTDEKKEELFKLFQDLWQELDDDTAKECERIARPLVDHNSYMQSMFDAARALRAGNGATALEILDKQKNEDDEFWLQLQGNALMQEGRLAEAVEMFLLAARRTGAPMLLHKTADLANQAKKVAVAVECYEALIEAQPDNLVARGNLASLYMFHLQDLEKATIQLQSLHDAEPENPVHAVYLALCLSQLYRPKESLALFDEACKIVPPDLRAVLGRAELLLSLGDPDAGCTFLQQFQDAFWDSPDFLLASMNTAYAADDEELAHKALRKLNELRADGQVNENSFRMVQYDEALETFKESFKAAEDRRKYIHTEMLKGRMPWVRATQLSSDPIYWAWRLRTQVLNWVRDDPIDRANFTIYSTNGFHAGVDEDGHRSLLPLECPPRNTPVVADYSALITLHRLGLLDKAADYFGEILIPQKYLATVLEDGKKMVLHQRSSKRTAEEIIRSVEAGEIAKIGYEGGTKGPLPVVDEYDRADVHRYRLIDVIQPVYGAGLMDDAAYKRVSKVCNKPSSVDEAHPLLVQHLDIYIDLSTLETLTLFGLLSEITRYYHVHIASEATLELRQRLDTLLLKEETRVWHFDLWDKIRDDQRFRFVRSQVPQKLKEKNTSDKDFLAFLASFVAQDQSVPLLADDRACQMMTLNEKQGTPHVAFGTDAVIIALATSEWLDASDAAEAMRVLLRWRYRFLLPSTTILKTYAAQYRKNPPGLPLREVAEYVHDCMRDTGLFGGPENTDLKESMAMRLYMSWVKCLAEWLVDIWSDDDFTDDTATQFTDWCVKEFMPSQPGVVHGSVKFRMGSLAGRHLISHMLLNLNFAAGGERMSTAMKTVQAALKLTDEDYQRIVTEILYDTQKTEL</sequence>
<dbReference type="GO" id="GO:0005829">
    <property type="term" value="C:cytosol"/>
    <property type="evidence" value="ECO:0007669"/>
    <property type="project" value="TreeGrafter"/>
</dbReference>
<dbReference type="Gene3D" id="1.25.40.10">
    <property type="entry name" value="Tetratricopeptide repeat domain"/>
    <property type="match status" value="1"/>
</dbReference>
<dbReference type="InParanoid" id="A0A0D2GGM6"/>
<dbReference type="GO" id="GO:0008930">
    <property type="term" value="F:methylthioadenosine nucleosidase activity"/>
    <property type="evidence" value="ECO:0007669"/>
    <property type="project" value="TreeGrafter"/>
</dbReference>
<dbReference type="SUPFAM" id="SSF48452">
    <property type="entry name" value="TPR-like"/>
    <property type="match status" value="1"/>
</dbReference>
<dbReference type="STRING" id="1429043.X474_10895"/>
<dbReference type="Pfam" id="PF01048">
    <property type="entry name" value="PNP_UDP_1"/>
    <property type="match status" value="1"/>
</dbReference>
<evidence type="ECO:0000313" key="3">
    <source>
        <dbReference type="EMBL" id="KIX14037.1"/>
    </source>
</evidence>
<dbReference type="GO" id="GO:0009116">
    <property type="term" value="P:nucleoside metabolic process"/>
    <property type="evidence" value="ECO:0007669"/>
    <property type="project" value="InterPro"/>
</dbReference>
<dbReference type="PANTHER" id="PTHR46832:SF1">
    <property type="entry name" value="5'-METHYLTHIOADENOSINE_S-ADENOSYLHOMOCYSTEINE NUCLEOSIDASE"/>
    <property type="match status" value="1"/>
</dbReference>
<dbReference type="Gene3D" id="3.40.50.1580">
    <property type="entry name" value="Nucleoside phosphorylase domain"/>
    <property type="match status" value="1"/>
</dbReference>
<keyword evidence="4" id="KW-1185">Reference proteome</keyword>
<dbReference type="RefSeq" id="WP_052515067.1">
    <property type="nucleotide sequence ID" value="NZ_AZAC01000013.1"/>
</dbReference>
<dbReference type="Proteomes" id="UP000032233">
    <property type="component" value="Unassembled WGS sequence"/>
</dbReference>
<gene>
    <name evidence="3" type="ORF">X474_10895</name>
</gene>
<dbReference type="GO" id="GO:0008782">
    <property type="term" value="F:adenosylhomocysteine nucleosidase activity"/>
    <property type="evidence" value="ECO:0007669"/>
    <property type="project" value="TreeGrafter"/>
</dbReference>
<reference evidence="3 4" key="1">
    <citation type="submission" date="2013-11" db="EMBL/GenBank/DDBJ databases">
        <title>Metagenomic analysis of a methanogenic consortium involved in long chain n-alkane degradation.</title>
        <authorList>
            <person name="Davidova I.A."/>
            <person name="Callaghan A.V."/>
            <person name="Wawrik B."/>
            <person name="Pruitt S."/>
            <person name="Marks C."/>
            <person name="Duncan K.E."/>
            <person name="Suflita J.M."/>
        </authorList>
    </citation>
    <scope>NUCLEOTIDE SEQUENCE [LARGE SCALE GENOMIC DNA]</scope>
    <source>
        <strain evidence="3 4">SPR</strain>
    </source>
</reference>
<dbReference type="InterPro" id="IPR011990">
    <property type="entry name" value="TPR-like_helical_dom_sf"/>
</dbReference>
<dbReference type="EMBL" id="AZAC01000013">
    <property type="protein sequence ID" value="KIX14037.1"/>
    <property type="molecule type" value="Genomic_DNA"/>
</dbReference>
<organism evidence="3 4">
    <name type="scientific">Dethiosulfatarculus sandiegensis</name>
    <dbReference type="NCBI Taxonomy" id="1429043"/>
    <lineage>
        <taxon>Bacteria</taxon>
        <taxon>Pseudomonadati</taxon>
        <taxon>Thermodesulfobacteriota</taxon>
        <taxon>Desulfarculia</taxon>
        <taxon>Desulfarculales</taxon>
        <taxon>Desulfarculaceae</taxon>
        <taxon>Dethiosulfatarculus</taxon>
    </lineage>
</organism>
<dbReference type="OrthoDB" id="5526858at2"/>
<accession>A0A0D2GGM6</accession>
<evidence type="ECO:0000256" key="1">
    <source>
        <dbReference type="SAM" id="MobiDB-lite"/>
    </source>
</evidence>
<dbReference type="GO" id="GO:0019284">
    <property type="term" value="P:L-methionine salvage from S-adenosylmethionine"/>
    <property type="evidence" value="ECO:0007669"/>
    <property type="project" value="TreeGrafter"/>
</dbReference>
<dbReference type="PANTHER" id="PTHR46832">
    <property type="entry name" value="5'-METHYLTHIOADENOSINE/S-ADENOSYLHOMOCYSTEINE NUCLEOSIDASE"/>
    <property type="match status" value="1"/>
</dbReference>